<proteinExistence type="predicted"/>
<evidence type="ECO:0000313" key="2">
    <source>
        <dbReference type="Proteomes" id="UP000886501"/>
    </source>
</evidence>
<evidence type="ECO:0000313" key="1">
    <source>
        <dbReference type="EMBL" id="KAF9652500.1"/>
    </source>
</evidence>
<organism evidence="1 2">
    <name type="scientific">Thelephora ganbajun</name>
    <name type="common">Ganba fungus</name>
    <dbReference type="NCBI Taxonomy" id="370292"/>
    <lineage>
        <taxon>Eukaryota</taxon>
        <taxon>Fungi</taxon>
        <taxon>Dikarya</taxon>
        <taxon>Basidiomycota</taxon>
        <taxon>Agaricomycotina</taxon>
        <taxon>Agaricomycetes</taxon>
        <taxon>Thelephorales</taxon>
        <taxon>Thelephoraceae</taxon>
        <taxon>Thelephora</taxon>
    </lineage>
</organism>
<sequence>MDTDPLADIGPPRHTIESDDEDEFNPLSPQRPPPRHDLDFEIINVGKVTAEALIFASLEAGRVWARGADLGEQLGTISVNKKCVGMIFNPGWTDAIVVVSEILTRLPVWAQYPYAEYVLEQLKPTKLLLLDSYAASNYIQSEYFPLHKAPVRYLTLGSNIPAPKDFEPFNPPNLVQSTSAAFLALISLVRQASPQSSTAVTLFLFPGPYRPLNQLDDLTSTVSSLNESDDLWSHRLTRSVHEVLSGAKCEWNLNGKGGSSYSREKRKPQVEGNMYI</sequence>
<name>A0ACB6ZSW3_THEGA</name>
<dbReference type="Proteomes" id="UP000886501">
    <property type="component" value="Unassembled WGS sequence"/>
</dbReference>
<keyword evidence="2" id="KW-1185">Reference proteome</keyword>
<protein>
    <submittedName>
        <fullName evidence="1">Uncharacterized protein</fullName>
    </submittedName>
</protein>
<reference evidence="1" key="1">
    <citation type="submission" date="2019-10" db="EMBL/GenBank/DDBJ databases">
        <authorList>
            <consortium name="DOE Joint Genome Institute"/>
            <person name="Kuo A."/>
            <person name="Miyauchi S."/>
            <person name="Kiss E."/>
            <person name="Drula E."/>
            <person name="Kohler A."/>
            <person name="Sanchez-Garcia M."/>
            <person name="Andreopoulos B."/>
            <person name="Barry K.W."/>
            <person name="Bonito G."/>
            <person name="Buee M."/>
            <person name="Carver A."/>
            <person name="Chen C."/>
            <person name="Cichocki N."/>
            <person name="Clum A."/>
            <person name="Culley D."/>
            <person name="Crous P.W."/>
            <person name="Fauchery L."/>
            <person name="Girlanda M."/>
            <person name="Hayes R."/>
            <person name="Keri Z."/>
            <person name="Labutti K."/>
            <person name="Lipzen A."/>
            <person name="Lombard V."/>
            <person name="Magnuson J."/>
            <person name="Maillard F."/>
            <person name="Morin E."/>
            <person name="Murat C."/>
            <person name="Nolan M."/>
            <person name="Ohm R."/>
            <person name="Pangilinan J."/>
            <person name="Pereira M."/>
            <person name="Perotto S."/>
            <person name="Peter M."/>
            <person name="Riley R."/>
            <person name="Sitrit Y."/>
            <person name="Stielow B."/>
            <person name="Szollosi G."/>
            <person name="Zifcakova L."/>
            <person name="Stursova M."/>
            <person name="Spatafora J.W."/>
            <person name="Tedersoo L."/>
            <person name="Vaario L.-M."/>
            <person name="Yamada A."/>
            <person name="Yan M."/>
            <person name="Wang P."/>
            <person name="Xu J."/>
            <person name="Bruns T."/>
            <person name="Baldrian P."/>
            <person name="Vilgalys R."/>
            <person name="Henrissat B."/>
            <person name="Grigoriev I.V."/>
            <person name="Hibbett D."/>
            <person name="Nagy L.G."/>
            <person name="Martin F.M."/>
        </authorList>
    </citation>
    <scope>NUCLEOTIDE SEQUENCE</scope>
    <source>
        <strain evidence="1">P2</strain>
    </source>
</reference>
<accession>A0ACB6ZSW3</accession>
<dbReference type="EMBL" id="MU117968">
    <property type="protein sequence ID" value="KAF9652500.1"/>
    <property type="molecule type" value="Genomic_DNA"/>
</dbReference>
<reference evidence="1" key="2">
    <citation type="journal article" date="2020" name="Nat. Commun.">
        <title>Large-scale genome sequencing of mycorrhizal fungi provides insights into the early evolution of symbiotic traits.</title>
        <authorList>
            <person name="Miyauchi S."/>
            <person name="Kiss E."/>
            <person name="Kuo A."/>
            <person name="Drula E."/>
            <person name="Kohler A."/>
            <person name="Sanchez-Garcia M."/>
            <person name="Morin E."/>
            <person name="Andreopoulos B."/>
            <person name="Barry K.W."/>
            <person name="Bonito G."/>
            <person name="Buee M."/>
            <person name="Carver A."/>
            <person name="Chen C."/>
            <person name="Cichocki N."/>
            <person name="Clum A."/>
            <person name="Culley D."/>
            <person name="Crous P.W."/>
            <person name="Fauchery L."/>
            <person name="Girlanda M."/>
            <person name="Hayes R.D."/>
            <person name="Keri Z."/>
            <person name="LaButti K."/>
            <person name="Lipzen A."/>
            <person name="Lombard V."/>
            <person name="Magnuson J."/>
            <person name="Maillard F."/>
            <person name="Murat C."/>
            <person name="Nolan M."/>
            <person name="Ohm R.A."/>
            <person name="Pangilinan J."/>
            <person name="Pereira M.F."/>
            <person name="Perotto S."/>
            <person name="Peter M."/>
            <person name="Pfister S."/>
            <person name="Riley R."/>
            <person name="Sitrit Y."/>
            <person name="Stielow J.B."/>
            <person name="Szollosi G."/>
            <person name="Zifcakova L."/>
            <person name="Stursova M."/>
            <person name="Spatafora J.W."/>
            <person name="Tedersoo L."/>
            <person name="Vaario L.M."/>
            <person name="Yamada A."/>
            <person name="Yan M."/>
            <person name="Wang P."/>
            <person name="Xu J."/>
            <person name="Bruns T."/>
            <person name="Baldrian P."/>
            <person name="Vilgalys R."/>
            <person name="Dunand C."/>
            <person name="Henrissat B."/>
            <person name="Grigoriev I.V."/>
            <person name="Hibbett D."/>
            <person name="Nagy L.G."/>
            <person name="Martin F.M."/>
        </authorList>
    </citation>
    <scope>NUCLEOTIDE SEQUENCE</scope>
    <source>
        <strain evidence="1">P2</strain>
    </source>
</reference>
<comment type="caution">
    <text evidence="1">The sequence shown here is derived from an EMBL/GenBank/DDBJ whole genome shotgun (WGS) entry which is preliminary data.</text>
</comment>
<gene>
    <name evidence="1" type="ORF">BDM02DRAFT_3109034</name>
</gene>